<dbReference type="Proteomes" id="UP000001357">
    <property type="component" value="Unassembled WGS sequence"/>
</dbReference>
<dbReference type="PANTHER" id="PTHR43095:SF5">
    <property type="entry name" value="XYLULOSE KINASE"/>
    <property type="match status" value="1"/>
</dbReference>
<evidence type="ECO:0000313" key="5">
    <source>
        <dbReference type="Proteomes" id="UP000001357"/>
    </source>
</evidence>
<keyword evidence="5" id="KW-1185">Reference proteome</keyword>
<keyword evidence="1" id="KW-0808">Transferase</keyword>
<dbReference type="InParanoid" id="A9UWA0"/>
<sequence>MTKPGAAPVVLGVDIGTTAIKLVALDSQTRALLHDSDRPHHASQGQARQDCTWREDANCLYVTTTELLAELPADVRARITHMALTGQMHGAMASHWTNGTCDRATACLTWQDKRWSEDEMDRLTALAKQFGVSPIHHGYGLSSLLWLQNKGDLTAEPGWHLHSALEYVAARLSHSSPESMAPSIAFSLGGAVMPGGTEFDPNFAQALGLEPSLIAALPQIVPPGCLWPSPVHDTEAERLGLPKGITVSVPEGDNQMQVFAIAQAAEIAPSAYRHTAMLNLGTSCQLTQIVADAELATLQPLSPMVEIRPYTANHHLLTVASLNGGNLLHRWASTLARTPEEESATFARWETQAFCGSKPFSLDYRMFGERGQKDVTFRLEGVPAHVDEVAHQLMFELLSAIKHQAVGSGLVSEHIERLVLTGGASAFPFVRDVCKLLFPAAQVEVLSHGHGPAMGAALRNILAEPNASE</sequence>
<accession>A9UWA0</accession>
<dbReference type="OMA" id="TWQDTRC"/>
<dbReference type="FunCoup" id="A9UWA0">
    <property type="interactions" value="233"/>
</dbReference>
<dbReference type="InterPro" id="IPR043129">
    <property type="entry name" value="ATPase_NBD"/>
</dbReference>
<keyword evidence="2" id="KW-0418">Kinase</keyword>
<dbReference type="eggNOG" id="KOG2517">
    <property type="taxonomic scope" value="Eukaryota"/>
</dbReference>
<evidence type="ECO:0000313" key="4">
    <source>
        <dbReference type="EMBL" id="EDQ90728.1"/>
    </source>
</evidence>
<organism evidence="4 5">
    <name type="scientific">Monosiga brevicollis</name>
    <name type="common">Choanoflagellate</name>
    <dbReference type="NCBI Taxonomy" id="81824"/>
    <lineage>
        <taxon>Eukaryota</taxon>
        <taxon>Choanoflagellata</taxon>
        <taxon>Craspedida</taxon>
        <taxon>Salpingoecidae</taxon>
        <taxon>Monosiga</taxon>
    </lineage>
</organism>
<dbReference type="EMBL" id="CH991547">
    <property type="protein sequence ID" value="EDQ90728.1"/>
    <property type="molecule type" value="Genomic_DNA"/>
</dbReference>
<protein>
    <recommendedName>
        <fullName evidence="3">Carbohydrate kinase FGGY N-terminal domain-containing protein</fullName>
    </recommendedName>
</protein>
<dbReference type="GeneID" id="5889839"/>
<gene>
    <name evidence="4" type="ORF">MONBRDRAFT_24392</name>
</gene>
<evidence type="ECO:0000259" key="3">
    <source>
        <dbReference type="Pfam" id="PF00370"/>
    </source>
</evidence>
<dbReference type="InterPro" id="IPR050406">
    <property type="entry name" value="FGGY_Carb_Kinase"/>
</dbReference>
<dbReference type="GO" id="GO:0005975">
    <property type="term" value="P:carbohydrate metabolic process"/>
    <property type="evidence" value="ECO:0007669"/>
    <property type="project" value="InterPro"/>
</dbReference>
<name>A9UWA0_MONBE</name>
<dbReference type="GO" id="GO:0016301">
    <property type="term" value="F:kinase activity"/>
    <property type="evidence" value="ECO:0000318"/>
    <property type="project" value="GO_Central"/>
</dbReference>
<dbReference type="PANTHER" id="PTHR43095">
    <property type="entry name" value="SUGAR KINASE"/>
    <property type="match status" value="1"/>
</dbReference>
<dbReference type="KEGG" id="mbr:MONBRDRAFT_24392"/>
<feature type="domain" description="Carbohydrate kinase FGGY N-terminal" evidence="3">
    <location>
        <begin position="9"/>
        <end position="259"/>
    </location>
</feature>
<evidence type="ECO:0000256" key="2">
    <source>
        <dbReference type="ARBA" id="ARBA00022777"/>
    </source>
</evidence>
<dbReference type="SUPFAM" id="SSF53067">
    <property type="entry name" value="Actin-like ATPase domain"/>
    <property type="match status" value="2"/>
</dbReference>
<proteinExistence type="predicted"/>
<dbReference type="InterPro" id="IPR018484">
    <property type="entry name" value="FGGY_N"/>
</dbReference>
<dbReference type="Gene3D" id="3.30.420.40">
    <property type="match status" value="2"/>
</dbReference>
<dbReference type="AlphaFoldDB" id="A9UWA0"/>
<evidence type="ECO:0000256" key="1">
    <source>
        <dbReference type="ARBA" id="ARBA00022679"/>
    </source>
</evidence>
<dbReference type="STRING" id="81824.A9UWA0"/>
<dbReference type="CDD" id="cd07777">
    <property type="entry name" value="ASKHA_NBD_FGGY_SHK"/>
    <property type="match status" value="1"/>
</dbReference>
<reference evidence="4 5" key="1">
    <citation type="journal article" date="2008" name="Nature">
        <title>The genome of the choanoflagellate Monosiga brevicollis and the origin of metazoans.</title>
        <authorList>
            <consortium name="JGI Sequencing"/>
            <person name="King N."/>
            <person name="Westbrook M.J."/>
            <person name="Young S.L."/>
            <person name="Kuo A."/>
            <person name="Abedin M."/>
            <person name="Chapman J."/>
            <person name="Fairclough S."/>
            <person name="Hellsten U."/>
            <person name="Isogai Y."/>
            <person name="Letunic I."/>
            <person name="Marr M."/>
            <person name="Pincus D."/>
            <person name="Putnam N."/>
            <person name="Rokas A."/>
            <person name="Wright K.J."/>
            <person name="Zuzow R."/>
            <person name="Dirks W."/>
            <person name="Good M."/>
            <person name="Goodstein D."/>
            <person name="Lemons D."/>
            <person name="Li W."/>
            <person name="Lyons J.B."/>
            <person name="Morris A."/>
            <person name="Nichols S."/>
            <person name="Richter D.J."/>
            <person name="Salamov A."/>
            <person name="Bork P."/>
            <person name="Lim W.A."/>
            <person name="Manning G."/>
            <person name="Miller W.T."/>
            <person name="McGinnis W."/>
            <person name="Shapiro H."/>
            <person name="Tjian R."/>
            <person name="Grigoriev I.V."/>
            <person name="Rokhsar D."/>
        </authorList>
    </citation>
    <scope>NUCLEOTIDE SEQUENCE [LARGE SCALE GENOMIC DNA]</scope>
    <source>
        <strain evidence="5">MX1 / ATCC 50154</strain>
    </source>
</reference>
<dbReference type="Pfam" id="PF00370">
    <property type="entry name" value="FGGY_N"/>
    <property type="match status" value="1"/>
</dbReference>
<dbReference type="RefSeq" id="XP_001744779.1">
    <property type="nucleotide sequence ID" value="XM_001744727.1"/>
</dbReference>